<feature type="transmembrane region" description="Helical" evidence="6">
    <location>
        <begin position="575"/>
        <end position="596"/>
    </location>
</feature>
<keyword evidence="6" id="KW-0812">Transmembrane</keyword>
<evidence type="ECO:0000256" key="6">
    <source>
        <dbReference type="SAM" id="Phobius"/>
    </source>
</evidence>
<keyword evidence="4" id="KW-0408">Iron</keyword>
<dbReference type="Gene3D" id="3.50.50.60">
    <property type="entry name" value="FAD/NAD(P)-binding domain"/>
    <property type="match status" value="2"/>
</dbReference>
<dbReference type="EC" id="1.18.1.2" evidence="8"/>
<dbReference type="InterPro" id="IPR017896">
    <property type="entry name" value="4Fe4S_Fe-S-bd"/>
</dbReference>
<protein>
    <submittedName>
        <fullName evidence="8">Ferredoxin--NADP reductase</fullName>
        <ecNumber evidence="8">1.18.1.2</ecNumber>
    </submittedName>
</protein>
<proteinExistence type="predicted"/>
<keyword evidence="2" id="KW-0479">Metal-binding</keyword>
<feature type="domain" description="4Fe-4S ferredoxin-type" evidence="7">
    <location>
        <begin position="745"/>
        <end position="774"/>
    </location>
</feature>
<dbReference type="PANTHER" id="PTHR48105">
    <property type="entry name" value="THIOREDOXIN REDUCTASE 1-RELATED-RELATED"/>
    <property type="match status" value="1"/>
</dbReference>
<dbReference type="SUPFAM" id="SSF54862">
    <property type="entry name" value="4Fe-4S ferredoxins"/>
    <property type="match status" value="1"/>
</dbReference>
<reference evidence="8 9" key="1">
    <citation type="submission" date="2019-02" db="EMBL/GenBank/DDBJ databases">
        <title>Deep-cultivation of Planctomycetes and their phenomic and genomic characterization uncovers novel biology.</title>
        <authorList>
            <person name="Wiegand S."/>
            <person name="Jogler M."/>
            <person name="Boedeker C."/>
            <person name="Pinto D."/>
            <person name="Vollmers J."/>
            <person name="Rivas-Marin E."/>
            <person name="Kohn T."/>
            <person name="Peeters S.H."/>
            <person name="Heuer A."/>
            <person name="Rast P."/>
            <person name="Oberbeckmann S."/>
            <person name="Bunk B."/>
            <person name="Jeske O."/>
            <person name="Meyerdierks A."/>
            <person name="Storesund J.E."/>
            <person name="Kallscheuer N."/>
            <person name="Luecker S."/>
            <person name="Lage O.M."/>
            <person name="Pohl T."/>
            <person name="Merkel B.J."/>
            <person name="Hornburger P."/>
            <person name="Mueller R.-W."/>
            <person name="Bruemmer F."/>
            <person name="Labrenz M."/>
            <person name="Spormann A.M."/>
            <person name="Op Den Camp H."/>
            <person name="Overmann J."/>
            <person name="Amann R."/>
            <person name="Jetten M.S.M."/>
            <person name="Mascher T."/>
            <person name="Medema M.H."/>
            <person name="Devos D.P."/>
            <person name="Kaster A.-K."/>
            <person name="Ovreas L."/>
            <person name="Rohde M."/>
            <person name="Galperin M.Y."/>
            <person name="Jogler C."/>
        </authorList>
    </citation>
    <scope>NUCLEOTIDE SEQUENCE [LARGE SCALE GENOMIC DNA]</scope>
    <source>
        <strain evidence="8 9">Pla52n</strain>
    </source>
</reference>
<evidence type="ECO:0000256" key="4">
    <source>
        <dbReference type="ARBA" id="ARBA00023004"/>
    </source>
</evidence>
<evidence type="ECO:0000313" key="9">
    <source>
        <dbReference type="Proteomes" id="UP000320176"/>
    </source>
</evidence>
<sequence length="797" mass="87879">MQTSRSRSRNKATYFATVPTQEIVPVTNDRHESSVSGIFVIGDATGTPLVKVAAQHGREVVQYLAKSDAASDPADRPLDVVIIGAGPGGISAAVEAKRQGFRYVLLERGQLASTIADFPLGKMVYSEPRGVSDSSAIGFDVDEDRDTFMDRLDRLVTEEGLVVKKDTSVERIERRQDGAFEVVTSESKRFPTRQVIIAIGRQGEPRPLECVGADKEGRVVYQLRSPTDYVNRDVLVVGGGNSAIESTLMLMQHNRVTLSYRGTEFYRAKKENRRQLEAAIQDGGLRAVMSSQVTEIGDHDVQLTVGDSSETLRNDVVIAKLGTLPPIDFYLNSDLELDGIWNKKRVFYALIGLLVGVFIYFGAKHLALHPDAAGQGRWLIPGADHLASVIPLKTMSAICQWFLPLILLPMLAIDLIAAGMRSKGKHPILEIPHGRKILWTGALAYLASHLLPSVVTLDPGQAGPGPYYVPGFAWMYHLLPTYFGNAYGLYYLAYFSAIAGFGIYWAAKSGHAMIWRRNLTIIVTQWTLWWGIPTFIAVFLGRNPWTPLISKSLNAWPLNLAAFQVAPAVGPSDPAWWHTVAVAGVVWAVFLTFVVIPLMTIRWGKIYCSYICSCGALAETVGNGYRHRGPKGDTPRRYERYGFVFVALAAIVTIADLYGFTGPLSQYNLWVGTALAGAVAIGVYPFLGQRLWCRMWCPLAFWMNFWGRWSRFKITPEPGKCIDCNVCNQYCQMGIDIKSRALKGLPITLTDSPCVGCNECIVRCPMDVLHLGDLNTSTKSLPVIAAEATEQDDRCVA</sequence>
<keyword evidence="9" id="KW-1185">Reference proteome</keyword>
<dbReference type="PROSITE" id="PS51379">
    <property type="entry name" value="4FE4S_FER_2"/>
    <property type="match status" value="2"/>
</dbReference>
<keyword evidence="1" id="KW-0285">Flavoprotein</keyword>
<dbReference type="InterPro" id="IPR050097">
    <property type="entry name" value="Ferredoxin-NADP_redctase_2"/>
</dbReference>
<dbReference type="SUPFAM" id="SSF51905">
    <property type="entry name" value="FAD/NAD(P)-binding domain"/>
    <property type="match status" value="1"/>
</dbReference>
<evidence type="ECO:0000259" key="7">
    <source>
        <dbReference type="PROSITE" id="PS51379"/>
    </source>
</evidence>
<feature type="transmembrane region" description="Helical" evidence="6">
    <location>
        <begin position="437"/>
        <end position="457"/>
    </location>
</feature>
<feature type="transmembrane region" description="Helical" evidence="6">
    <location>
        <begin position="519"/>
        <end position="540"/>
    </location>
</feature>
<organism evidence="8 9">
    <name type="scientific">Stieleria varia</name>
    <dbReference type="NCBI Taxonomy" id="2528005"/>
    <lineage>
        <taxon>Bacteria</taxon>
        <taxon>Pseudomonadati</taxon>
        <taxon>Planctomycetota</taxon>
        <taxon>Planctomycetia</taxon>
        <taxon>Pirellulales</taxon>
        <taxon>Pirellulaceae</taxon>
        <taxon>Stieleria</taxon>
    </lineage>
</organism>
<dbReference type="GO" id="GO:0046872">
    <property type="term" value="F:metal ion binding"/>
    <property type="evidence" value="ECO:0007669"/>
    <property type="project" value="UniProtKB-KW"/>
</dbReference>
<dbReference type="OrthoDB" id="9778740at2"/>
<dbReference type="PRINTS" id="PR00469">
    <property type="entry name" value="PNDRDTASEII"/>
</dbReference>
<keyword evidence="5" id="KW-0411">Iron-sulfur</keyword>
<dbReference type="RefSeq" id="WP_146519265.1">
    <property type="nucleotide sequence ID" value="NZ_CP151726.1"/>
</dbReference>
<feature type="transmembrane region" description="Helical" evidence="6">
    <location>
        <begin position="641"/>
        <end position="661"/>
    </location>
</feature>
<keyword evidence="6" id="KW-1133">Transmembrane helix</keyword>
<dbReference type="InterPro" id="IPR036188">
    <property type="entry name" value="FAD/NAD-bd_sf"/>
</dbReference>
<evidence type="ECO:0000313" key="8">
    <source>
        <dbReference type="EMBL" id="TWU06139.1"/>
    </source>
</evidence>
<name>A0A5C6B495_9BACT</name>
<dbReference type="PROSITE" id="PS00198">
    <property type="entry name" value="4FE4S_FER_1"/>
    <property type="match status" value="1"/>
</dbReference>
<dbReference type="AlphaFoldDB" id="A0A5C6B495"/>
<comment type="caution">
    <text evidence="8">The sequence shown here is derived from an EMBL/GenBank/DDBJ whole genome shotgun (WGS) entry which is preliminary data.</text>
</comment>
<evidence type="ECO:0000256" key="5">
    <source>
        <dbReference type="ARBA" id="ARBA00023014"/>
    </source>
</evidence>
<dbReference type="Gene3D" id="3.30.70.20">
    <property type="match status" value="1"/>
</dbReference>
<dbReference type="Proteomes" id="UP000320176">
    <property type="component" value="Unassembled WGS sequence"/>
</dbReference>
<dbReference type="Pfam" id="PF12801">
    <property type="entry name" value="Fer4_5"/>
    <property type="match status" value="2"/>
</dbReference>
<dbReference type="InterPro" id="IPR017900">
    <property type="entry name" value="4Fe4S_Fe_S_CS"/>
</dbReference>
<feature type="domain" description="4Fe-4S ferredoxin-type" evidence="7">
    <location>
        <begin position="712"/>
        <end position="740"/>
    </location>
</feature>
<accession>A0A5C6B495</accession>
<dbReference type="GO" id="GO:0051536">
    <property type="term" value="F:iron-sulfur cluster binding"/>
    <property type="evidence" value="ECO:0007669"/>
    <property type="project" value="UniProtKB-KW"/>
</dbReference>
<dbReference type="GO" id="GO:0004324">
    <property type="term" value="F:ferredoxin-NADP+ reductase activity"/>
    <property type="evidence" value="ECO:0007669"/>
    <property type="project" value="UniProtKB-EC"/>
</dbReference>
<evidence type="ECO:0000256" key="3">
    <source>
        <dbReference type="ARBA" id="ARBA00023002"/>
    </source>
</evidence>
<feature type="transmembrane region" description="Helical" evidence="6">
    <location>
        <begin position="667"/>
        <end position="687"/>
    </location>
</feature>
<evidence type="ECO:0000256" key="1">
    <source>
        <dbReference type="ARBA" id="ARBA00022630"/>
    </source>
</evidence>
<feature type="transmembrane region" description="Helical" evidence="6">
    <location>
        <begin position="488"/>
        <end position="507"/>
    </location>
</feature>
<feature type="transmembrane region" description="Helical" evidence="6">
    <location>
        <begin position="346"/>
        <end position="363"/>
    </location>
</feature>
<keyword evidence="6" id="KW-0472">Membrane</keyword>
<gene>
    <name evidence="8" type="ORF">Pla52n_18590</name>
</gene>
<feature type="transmembrane region" description="Helical" evidence="6">
    <location>
        <begin position="395"/>
        <end position="417"/>
    </location>
</feature>
<dbReference type="PRINTS" id="PR00368">
    <property type="entry name" value="FADPNR"/>
</dbReference>
<dbReference type="EMBL" id="SJPN01000002">
    <property type="protein sequence ID" value="TWU06139.1"/>
    <property type="molecule type" value="Genomic_DNA"/>
</dbReference>
<evidence type="ECO:0000256" key="2">
    <source>
        <dbReference type="ARBA" id="ARBA00022723"/>
    </source>
</evidence>
<dbReference type="Pfam" id="PF13738">
    <property type="entry name" value="Pyr_redox_3"/>
    <property type="match status" value="1"/>
</dbReference>
<keyword evidence="3 8" id="KW-0560">Oxidoreductase</keyword>